<feature type="non-terminal residue" evidence="1">
    <location>
        <position position="1"/>
    </location>
</feature>
<gene>
    <name evidence="1" type="ORF">GYMLUDRAFT_167459</name>
</gene>
<keyword evidence="2" id="KW-1185">Reference proteome</keyword>
<dbReference type="EMBL" id="KN834774">
    <property type="protein sequence ID" value="KIK60703.1"/>
    <property type="molecule type" value="Genomic_DNA"/>
</dbReference>
<reference evidence="1 2" key="1">
    <citation type="submission" date="2014-04" db="EMBL/GenBank/DDBJ databases">
        <title>Evolutionary Origins and Diversification of the Mycorrhizal Mutualists.</title>
        <authorList>
            <consortium name="DOE Joint Genome Institute"/>
            <consortium name="Mycorrhizal Genomics Consortium"/>
            <person name="Kohler A."/>
            <person name="Kuo A."/>
            <person name="Nagy L.G."/>
            <person name="Floudas D."/>
            <person name="Copeland A."/>
            <person name="Barry K.W."/>
            <person name="Cichocki N."/>
            <person name="Veneault-Fourrey C."/>
            <person name="LaButti K."/>
            <person name="Lindquist E.A."/>
            <person name="Lipzen A."/>
            <person name="Lundell T."/>
            <person name="Morin E."/>
            <person name="Murat C."/>
            <person name="Riley R."/>
            <person name="Ohm R."/>
            <person name="Sun H."/>
            <person name="Tunlid A."/>
            <person name="Henrissat B."/>
            <person name="Grigoriev I.V."/>
            <person name="Hibbett D.S."/>
            <person name="Martin F."/>
        </authorList>
    </citation>
    <scope>NUCLEOTIDE SEQUENCE [LARGE SCALE GENOMIC DNA]</scope>
    <source>
        <strain evidence="1 2">FD-317 M1</strain>
    </source>
</reference>
<dbReference type="Proteomes" id="UP000053593">
    <property type="component" value="Unassembled WGS sequence"/>
</dbReference>
<accession>A0A0D0CX08</accession>
<sequence length="81" mass="9933">ETWNKNHDFFIQNGVQDNFNIPKFHSLQHYINSIHWLGTTDNYNTEMFKHLYIDFTKEGWQASKQCDHFLQMVKWLARQEK</sequence>
<dbReference type="OrthoDB" id="3232941at2759"/>
<evidence type="ECO:0000313" key="2">
    <source>
        <dbReference type="Proteomes" id="UP000053593"/>
    </source>
</evidence>
<name>A0A0D0CX08_9AGAR</name>
<protein>
    <submittedName>
        <fullName evidence="1">Uncharacterized protein</fullName>
    </submittedName>
</protein>
<proteinExistence type="predicted"/>
<dbReference type="AlphaFoldDB" id="A0A0D0CX08"/>
<dbReference type="HOGENOM" id="CLU_203567_0_0_1"/>
<evidence type="ECO:0000313" key="1">
    <source>
        <dbReference type="EMBL" id="KIK60703.1"/>
    </source>
</evidence>
<organism evidence="1 2">
    <name type="scientific">Collybiopsis luxurians FD-317 M1</name>
    <dbReference type="NCBI Taxonomy" id="944289"/>
    <lineage>
        <taxon>Eukaryota</taxon>
        <taxon>Fungi</taxon>
        <taxon>Dikarya</taxon>
        <taxon>Basidiomycota</taxon>
        <taxon>Agaricomycotina</taxon>
        <taxon>Agaricomycetes</taxon>
        <taxon>Agaricomycetidae</taxon>
        <taxon>Agaricales</taxon>
        <taxon>Marasmiineae</taxon>
        <taxon>Omphalotaceae</taxon>
        <taxon>Collybiopsis</taxon>
        <taxon>Collybiopsis luxurians</taxon>
    </lineage>
</organism>